<evidence type="ECO:0000313" key="4">
    <source>
        <dbReference type="EMBL" id="RRT70386.1"/>
    </source>
</evidence>
<reference evidence="4 5" key="1">
    <citation type="journal article" date="2014" name="Agronomy (Basel)">
        <title>A Draft Genome Sequence for Ensete ventricosum, the Drought-Tolerant Tree Against Hunger.</title>
        <authorList>
            <person name="Harrison J."/>
            <person name="Moore K.A."/>
            <person name="Paszkiewicz K."/>
            <person name="Jones T."/>
            <person name="Grant M."/>
            <person name="Ambacheew D."/>
            <person name="Muzemil S."/>
            <person name="Studholme D.J."/>
        </authorList>
    </citation>
    <scope>NUCLEOTIDE SEQUENCE [LARGE SCALE GENOMIC DNA]</scope>
</reference>
<protein>
    <recommendedName>
        <fullName evidence="6">Apyrase</fullName>
    </recommendedName>
</protein>
<feature type="non-terminal residue" evidence="4">
    <location>
        <position position="1"/>
    </location>
</feature>
<accession>A0A427A2F1</accession>
<dbReference type="PANTHER" id="PTHR11782">
    <property type="entry name" value="ADENOSINE/GUANOSINE DIPHOSPHATASE"/>
    <property type="match status" value="1"/>
</dbReference>
<dbReference type="InterPro" id="IPR000407">
    <property type="entry name" value="GDA1_CD39_NTPase"/>
</dbReference>
<keyword evidence="3" id="KW-0812">Transmembrane</keyword>
<dbReference type="Proteomes" id="UP000287651">
    <property type="component" value="Unassembled WGS sequence"/>
</dbReference>
<feature type="transmembrane region" description="Helical" evidence="3">
    <location>
        <begin position="16"/>
        <end position="35"/>
    </location>
</feature>
<dbReference type="GO" id="GO:0016020">
    <property type="term" value="C:membrane"/>
    <property type="evidence" value="ECO:0007669"/>
    <property type="project" value="TreeGrafter"/>
</dbReference>
<evidence type="ECO:0000313" key="5">
    <source>
        <dbReference type="Proteomes" id="UP000287651"/>
    </source>
</evidence>
<sequence>PPAPRTTPCGGGDRRWILSAGLLILPFLFYLFAAAGRAHLSSHFDAPRPKGFGLVIDAGPSGSRIHVFEFLDEGRIPFVGFDGKGSVSMRVKPGLGAFAAAPEEAGESILKLLEFAKGRVPRAEWMTTKVQLIENGGLGSFPLRVRTAILESCKQVLRSSGFMFRDDWVSPITEPMLEWVKRRRIKRILYLMRREILNVLCVLLPRIELSYETPLQSYSATLLVQRHDSDKDNNASTDDGSDARESLVSSTAWYALVYPSVCYTIPYRAKLGTLA</sequence>
<dbReference type="Gene3D" id="3.30.420.40">
    <property type="match status" value="1"/>
</dbReference>
<keyword evidence="3" id="KW-0472">Membrane</keyword>
<keyword evidence="3" id="KW-1133">Transmembrane helix</keyword>
<comment type="similarity">
    <text evidence="1">Belongs to the GDA1/CD39 NTPase family.</text>
</comment>
<dbReference type="EMBL" id="AMZH03004040">
    <property type="protein sequence ID" value="RRT70386.1"/>
    <property type="molecule type" value="Genomic_DNA"/>
</dbReference>
<organism evidence="4 5">
    <name type="scientific">Ensete ventricosum</name>
    <name type="common">Abyssinian banana</name>
    <name type="synonym">Musa ensete</name>
    <dbReference type="NCBI Taxonomy" id="4639"/>
    <lineage>
        <taxon>Eukaryota</taxon>
        <taxon>Viridiplantae</taxon>
        <taxon>Streptophyta</taxon>
        <taxon>Embryophyta</taxon>
        <taxon>Tracheophyta</taxon>
        <taxon>Spermatophyta</taxon>
        <taxon>Magnoliopsida</taxon>
        <taxon>Liliopsida</taxon>
        <taxon>Zingiberales</taxon>
        <taxon>Musaceae</taxon>
        <taxon>Ensete</taxon>
    </lineage>
</organism>
<evidence type="ECO:0000256" key="3">
    <source>
        <dbReference type="SAM" id="Phobius"/>
    </source>
</evidence>
<evidence type="ECO:0008006" key="6">
    <source>
        <dbReference type="Google" id="ProtNLM"/>
    </source>
</evidence>
<dbReference type="GO" id="GO:0009134">
    <property type="term" value="P:nucleoside diphosphate catabolic process"/>
    <property type="evidence" value="ECO:0007669"/>
    <property type="project" value="TreeGrafter"/>
</dbReference>
<dbReference type="GO" id="GO:0017110">
    <property type="term" value="F:nucleoside diphosphate phosphatase activity"/>
    <property type="evidence" value="ECO:0007669"/>
    <property type="project" value="TreeGrafter"/>
</dbReference>
<proteinExistence type="inferred from homology"/>
<evidence type="ECO:0000256" key="2">
    <source>
        <dbReference type="ARBA" id="ARBA00022801"/>
    </source>
</evidence>
<evidence type="ECO:0000256" key="1">
    <source>
        <dbReference type="ARBA" id="ARBA00009283"/>
    </source>
</evidence>
<dbReference type="PANTHER" id="PTHR11782:SF96">
    <property type="entry name" value="APYRASE 6-RELATED"/>
    <property type="match status" value="1"/>
</dbReference>
<gene>
    <name evidence="4" type="ORF">B296_00036506</name>
</gene>
<keyword evidence="2" id="KW-0378">Hydrolase</keyword>
<name>A0A427A2F1_ENSVE</name>
<comment type="caution">
    <text evidence="4">The sequence shown here is derived from an EMBL/GenBank/DDBJ whole genome shotgun (WGS) entry which is preliminary data.</text>
</comment>
<dbReference type="AlphaFoldDB" id="A0A427A2F1"/>
<dbReference type="Pfam" id="PF01150">
    <property type="entry name" value="GDA1_CD39"/>
    <property type="match status" value="1"/>
</dbReference>